<dbReference type="Gene3D" id="3.90.280.10">
    <property type="entry name" value="PEBP-like"/>
    <property type="match status" value="1"/>
</dbReference>
<evidence type="ECO:0000256" key="1">
    <source>
        <dbReference type="ARBA" id="ARBA00007091"/>
    </source>
</evidence>
<dbReference type="SUPFAM" id="SSF49777">
    <property type="entry name" value="PEBP-like"/>
    <property type="match status" value="1"/>
</dbReference>
<dbReference type="GO" id="GO:0046578">
    <property type="term" value="P:regulation of Ras protein signal transduction"/>
    <property type="evidence" value="ECO:0007669"/>
    <property type="project" value="TreeGrafter"/>
</dbReference>
<gene>
    <name evidence="2" type="ORF">DASB73_002800</name>
</gene>
<dbReference type="PANTHER" id="PTHR11362">
    <property type="entry name" value="PHOSPHATIDYLETHANOLAMINE-BINDING PROTEIN"/>
    <property type="match status" value="1"/>
</dbReference>
<evidence type="ECO:0000313" key="2">
    <source>
        <dbReference type="EMBL" id="GMM49322.1"/>
    </source>
</evidence>
<dbReference type="InterPro" id="IPR036610">
    <property type="entry name" value="PEBP-like_sf"/>
</dbReference>
<keyword evidence="3" id="KW-1185">Reference proteome</keyword>
<protein>
    <submittedName>
        <fullName evidence="2">Tfs1 protein</fullName>
    </submittedName>
</protein>
<name>A0AAV5RDP0_STABA</name>
<comment type="caution">
    <text evidence="2">The sequence shown here is derived from an EMBL/GenBank/DDBJ whole genome shotgun (WGS) entry which is preliminary data.</text>
</comment>
<reference evidence="2 3" key="1">
    <citation type="journal article" date="2023" name="Elife">
        <title>Identification of key yeast species and microbe-microbe interactions impacting larval growth of Drosophila in the wild.</title>
        <authorList>
            <person name="Mure A."/>
            <person name="Sugiura Y."/>
            <person name="Maeda R."/>
            <person name="Honda K."/>
            <person name="Sakurai N."/>
            <person name="Takahashi Y."/>
            <person name="Watada M."/>
            <person name="Katoh T."/>
            <person name="Gotoh A."/>
            <person name="Gotoh Y."/>
            <person name="Taniguchi I."/>
            <person name="Nakamura K."/>
            <person name="Hayashi T."/>
            <person name="Katayama T."/>
            <person name="Uemura T."/>
            <person name="Hattori Y."/>
        </authorList>
    </citation>
    <scope>NUCLEOTIDE SEQUENCE [LARGE SCALE GENOMIC DNA]</scope>
    <source>
        <strain evidence="2 3">SB-73</strain>
    </source>
</reference>
<dbReference type="EMBL" id="BTGC01000001">
    <property type="protein sequence ID" value="GMM49322.1"/>
    <property type="molecule type" value="Genomic_DNA"/>
</dbReference>
<dbReference type="InterPro" id="IPR001858">
    <property type="entry name" value="Phosphatidylethanolamine-bd_CS"/>
</dbReference>
<accession>A0AAV5RDP0</accession>
<dbReference type="PANTHER" id="PTHR11362:SF148">
    <property type="entry name" value="CARBOXYPEPTIDASE Y INHIBITOR"/>
    <property type="match status" value="1"/>
</dbReference>
<dbReference type="InterPro" id="IPR035810">
    <property type="entry name" value="PEBP_euk"/>
</dbReference>
<dbReference type="Proteomes" id="UP001362899">
    <property type="component" value="Unassembled WGS sequence"/>
</dbReference>
<dbReference type="PROSITE" id="PS01220">
    <property type="entry name" value="PBP"/>
    <property type="match status" value="1"/>
</dbReference>
<dbReference type="GO" id="GO:0030162">
    <property type="term" value="P:regulation of proteolysis"/>
    <property type="evidence" value="ECO:0007669"/>
    <property type="project" value="TreeGrafter"/>
</dbReference>
<comment type="similarity">
    <text evidence="1">Belongs to the phosphatidylethanolamine-binding protein family.</text>
</comment>
<dbReference type="Pfam" id="PF01161">
    <property type="entry name" value="PBP"/>
    <property type="match status" value="1"/>
</dbReference>
<dbReference type="CDD" id="cd00866">
    <property type="entry name" value="PEBP_euk"/>
    <property type="match status" value="1"/>
</dbReference>
<organism evidence="2 3">
    <name type="scientific">Starmerella bacillaris</name>
    <name type="common">Yeast</name>
    <name type="synonym">Candida zemplinina</name>
    <dbReference type="NCBI Taxonomy" id="1247836"/>
    <lineage>
        <taxon>Eukaryota</taxon>
        <taxon>Fungi</taxon>
        <taxon>Dikarya</taxon>
        <taxon>Ascomycota</taxon>
        <taxon>Saccharomycotina</taxon>
        <taxon>Dipodascomycetes</taxon>
        <taxon>Dipodascales</taxon>
        <taxon>Trichomonascaceae</taxon>
        <taxon>Starmerella</taxon>
    </lineage>
</organism>
<dbReference type="AlphaFoldDB" id="A0AAV5RDP0"/>
<dbReference type="GO" id="GO:0030414">
    <property type="term" value="F:peptidase inhibitor activity"/>
    <property type="evidence" value="ECO:0007669"/>
    <property type="project" value="TreeGrafter"/>
</dbReference>
<evidence type="ECO:0000313" key="3">
    <source>
        <dbReference type="Proteomes" id="UP001362899"/>
    </source>
</evidence>
<sequence length="194" mass="21662">MSYTFANVTKDEVFPDVIDAFDPTARLRAVFPTHQQEVDFGDEIPVPYAQEEPEVFVNLLVADPSAEYTLVVTDPDAPSRTDKTYSEFAHCLITDLKLDANKVGDWQKLDLSKGRAILPYFGPAPPANTGLHRYVFLLFKKTEPELVVNGPANDTVEGRCNWGYGRPGAGVRDWLKDTLLEPVAINFFNAQVKN</sequence>
<proteinExistence type="inferred from homology"/>
<dbReference type="InterPro" id="IPR008914">
    <property type="entry name" value="PEBP"/>
</dbReference>
<dbReference type="GO" id="GO:0005543">
    <property type="term" value="F:phospholipid binding"/>
    <property type="evidence" value="ECO:0007669"/>
    <property type="project" value="TreeGrafter"/>
</dbReference>